<proteinExistence type="predicted"/>
<reference evidence="1 2" key="1">
    <citation type="submission" date="2013-01" db="EMBL/GenBank/DDBJ databases">
        <authorList>
            <person name="Harkins D.M."/>
            <person name="Durkin A.S."/>
            <person name="Brinkac L.M."/>
            <person name="Haft D.H."/>
            <person name="Selengut J.D."/>
            <person name="Sanka R."/>
            <person name="DePew J."/>
            <person name="Purushe J."/>
            <person name="Galloway R.L."/>
            <person name="Vinetz J.M."/>
            <person name="Sutton G.G."/>
            <person name="Nierman W.C."/>
            <person name="Fouts D.E."/>
        </authorList>
    </citation>
    <scope>NUCLEOTIDE SEQUENCE [LARGE SCALE GENOMIC DNA]</scope>
    <source>
        <strain evidence="1 2">79601</strain>
    </source>
</reference>
<dbReference type="Proteomes" id="UP000011988">
    <property type="component" value="Unassembled WGS sequence"/>
</dbReference>
<dbReference type="AlphaFoldDB" id="M6CU16"/>
<accession>M6CU16</accession>
<organism evidence="1 2">
    <name type="scientific">Leptospira alstonii serovar Sichuan str. 79601</name>
    <dbReference type="NCBI Taxonomy" id="1218565"/>
    <lineage>
        <taxon>Bacteria</taxon>
        <taxon>Pseudomonadati</taxon>
        <taxon>Spirochaetota</taxon>
        <taxon>Spirochaetia</taxon>
        <taxon>Leptospirales</taxon>
        <taxon>Leptospiraceae</taxon>
        <taxon>Leptospira</taxon>
    </lineage>
</organism>
<evidence type="ECO:0000313" key="2">
    <source>
        <dbReference type="Proteomes" id="UP000011988"/>
    </source>
</evidence>
<evidence type="ECO:0000313" key="1">
    <source>
        <dbReference type="EMBL" id="EMJ93961.1"/>
    </source>
</evidence>
<comment type="caution">
    <text evidence="1">The sequence shown here is derived from an EMBL/GenBank/DDBJ whole genome shotgun (WGS) entry which is preliminary data.</text>
</comment>
<gene>
    <name evidence="1" type="ORF">LEP1GSC194_1510</name>
</gene>
<protein>
    <submittedName>
        <fullName evidence="1">Uncharacterized protein</fullName>
    </submittedName>
</protein>
<sequence length="64" mass="7199">MFSIFQYRPSVFFPGKKSQKNETVSVEKNVSASKQIRNLQLSRQIGKSLHGNLGAVAEMRKSKS</sequence>
<dbReference type="EMBL" id="ANIK01000059">
    <property type="protein sequence ID" value="EMJ93961.1"/>
    <property type="molecule type" value="Genomic_DNA"/>
</dbReference>
<dbReference type="PATRIC" id="fig|1218565.3.peg.2810"/>
<name>M6CU16_9LEPT</name>